<evidence type="ECO:0000313" key="3">
    <source>
        <dbReference type="EMBL" id="EGD73159.1"/>
    </source>
</evidence>
<dbReference type="PANTHER" id="PTHR33724:SF1">
    <property type="entry name" value="INTRAFLAGELLAR TRANSPORT PROTEIN 43 HOMOLOG"/>
    <property type="match status" value="1"/>
</dbReference>
<dbReference type="Proteomes" id="UP000007799">
    <property type="component" value="Unassembled WGS sequence"/>
</dbReference>
<dbReference type="AlphaFoldDB" id="F2U8V6"/>
<dbReference type="RefSeq" id="XP_004994190.1">
    <property type="nucleotide sequence ID" value="XM_004994133.1"/>
</dbReference>
<dbReference type="Pfam" id="PF15305">
    <property type="entry name" value="IFT43"/>
    <property type="match status" value="1"/>
</dbReference>
<dbReference type="GO" id="GO:0035721">
    <property type="term" value="P:intraciliary retrograde transport"/>
    <property type="evidence" value="ECO:0007669"/>
    <property type="project" value="TreeGrafter"/>
</dbReference>
<dbReference type="OMA" id="CLGNAEE"/>
<feature type="region of interest" description="Disordered" evidence="2">
    <location>
        <begin position="1"/>
        <end position="50"/>
    </location>
</feature>
<dbReference type="GO" id="GO:0030991">
    <property type="term" value="C:intraciliary transport particle A"/>
    <property type="evidence" value="ECO:0007669"/>
    <property type="project" value="InterPro"/>
</dbReference>
<evidence type="ECO:0000313" key="4">
    <source>
        <dbReference type="Proteomes" id="UP000007799"/>
    </source>
</evidence>
<feature type="compositionally biased region" description="Basic and acidic residues" evidence="2">
    <location>
        <begin position="138"/>
        <end position="150"/>
    </location>
</feature>
<feature type="region of interest" description="Disordered" evidence="2">
    <location>
        <begin position="138"/>
        <end position="163"/>
    </location>
</feature>
<accession>F2U8V6</accession>
<evidence type="ECO:0000256" key="2">
    <source>
        <dbReference type="SAM" id="MobiDB-lite"/>
    </source>
</evidence>
<dbReference type="FunCoup" id="F2U8V6">
    <property type="interactions" value="55"/>
</dbReference>
<reference evidence="3" key="1">
    <citation type="submission" date="2009-08" db="EMBL/GenBank/DDBJ databases">
        <title>Annotation of Salpingoeca rosetta.</title>
        <authorList>
            <consortium name="The Broad Institute Genome Sequencing Platform"/>
            <person name="Russ C."/>
            <person name="Cuomo C."/>
            <person name="Burger G."/>
            <person name="Gray M.W."/>
            <person name="Holland P.W.H."/>
            <person name="King N."/>
            <person name="Lang F.B.F."/>
            <person name="Roger A.J."/>
            <person name="Ruiz-Trillo I."/>
            <person name="Young S.K."/>
            <person name="Zeng Q."/>
            <person name="Gargeya S."/>
            <person name="Alvarado L."/>
            <person name="Berlin A."/>
            <person name="Chapman S.B."/>
            <person name="Chen Z."/>
            <person name="Freedman E."/>
            <person name="Gellesch M."/>
            <person name="Goldberg J."/>
            <person name="Griggs A."/>
            <person name="Gujja S."/>
            <person name="Heilman E."/>
            <person name="Heiman D."/>
            <person name="Howarth C."/>
            <person name="Mehta T."/>
            <person name="Neiman D."/>
            <person name="Pearson M."/>
            <person name="Roberts A."/>
            <person name="Saif S."/>
            <person name="Shea T."/>
            <person name="Shenoy N."/>
            <person name="Sisk P."/>
            <person name="Stolte C."/>
            <person name="Sykes S."/>
            <person name="White J."/>
            <person name="Yandava C."/>
            <person name="Haas B."/>
            <person name="Nusbaum C."/>
            <person name="Birren B."/>
        </authorList>
    </citation>
    <scope>NUCLEOTIDE SEQUENCE [LARGE SCALE GENOMIC DNA]</scope>
    <source>
        <strain evidence="3">ATCC 50818</strain>
    </source>
</reference>
<protein>
    <submittedName>
        <fullName evidence="3">Uncharacterized protein</fullName>
    </submittedName>
</protein>
<dbReference type="PANTHER" id="PTHR33724">
    <property type="entry name" value="INTRAFLAGELLAR TRANSPORT PROTEIN 43 HOMOLOG"/>
    <property type="match status" value="1"/>
</dbReference>
<dbReference type="KEGG" id="sre:PTSG_04872"/>
<keyword evidence="4" id="KW-1185">Reference proteome</keyword>
<keyword evidence="1" id="KW-0970">Cilium biogenesis/degradation</keyword>
<sequence>MADVPVVKQGGWGDESKGKTTRRNRGESAPEEDERLKMTVPVEEDSDDDIPEIPELQDQVEEEEDITTKVAEAPTANIQMATMADLDKELSSTLSFTQTDSGVDLKLLINNLTPSHLLKEEDKEWDFVHVFTEIKSELAAEEEKSKKDEASSNDLLDNPMAAI</sequence>
<name>F2U8V6_SALR5</name>
<dbReference type="GO" id="GO:0005929">
    <property type="term" value="C:cilium"/>
    <property type="evidence" value="ECO:0007669"/>
    <property type="project" value="TreeGrafter"/>
</dbReference>
<dbReference type="EMBL" id="GL832965">
    <property type="protein sequence ID" value="EGD73159.1"/>
    <property type="molecule type" value="Genomic_DNA"/>
</dbReference>
<dbReference type="InterPro" id="IPR029302">
    <property type="entry name" value="IFT43"/>
</dbReference>
<gene>
    <name evidence="3" type="ORF">PTSG_04872</name>
</gene>
<dbReference type="InParanoid" id="F2U8V6"/>
<dbReference type="STRING" id="946362.F2U8V6"/>
<proteinExistence type="predicted"/>
<evidence type="ECO:0000256" key="1">
    <source>
        <dbReference type="ARBA" id="ARBA00022794"/>
    </source>
</evidence>
<feature type="compositionally biased region" description="Basic and acidic residues" evidence="2">
    <location>
        <begin position="14"/>
        <end position="28"/>
    </location>
</feature>
<dbReference type="GeneID" id="16074770"/>
<organism evidence="4">
    <name type="scientific">Salpingoeca rosetta (strain ATCC 50818 / BSB-021)</name>
    <dbReference type="NCBI Taxonomy" id="946362"/>
    <lineage>
        <taxon>Eukaryota</taxon>
        <taxon>Choanoflagellata</taxon>
        <taxon>Craspedida</taxon>
        <taxon>Salpingoecidae</taxon>
        <taxon>Salpingoeca</taxon>
    </lineage>
</organism>
<dbReference type="OrthoDB" id="206950at2759"/>